<evidence type="ECO:0000313" key="1">
    <source>
        <dbReference type="EMBL" id="QHB38888.1"/>
    </source>
</evidence>
<dbReference type="Proteomes" id="UP000464668">
    <property type="component" value="Genome"/>
</dbReference>
<organism evidence="1 2">
    <name type="scientific">Flavobacterium phage vB_FspS_hemulen6-2</name>
    <dbReference type="NCBI Taxonomy" id="2686248"/>
    <lineage>
        <taxon>Viruses</taxon>
        <taxon>Duplodnaviria</taxon>
        <taxon>Heunggongvirae</taxon>
        <taxon>Uroviricota</taxon>
        <taxon>Caudoviricetes</taxon>
        <taxon>Lillamyvirus</taxon>
        <taxon>Lillamyvirus hemulen</taxon>
    </lineage>
</organism>
<evidence type="ECO:0000313" key="2">
    <source>
        <dbReference type="Proteomes" id="UP000464668"/>
    </source>
</evidence>
<sequence length="59" mass="6960">MAKKKKEVNEIPQPIAEIKKQSFKILKEFATNDKVYKVGDTFLHNDKRVINFLRTNKII</sequence>
<dbReference type="EMBL" id="MN812209">
    <property type="protein sequence ID" value="QHB38888.1"/>
    <property type="molecule type" value="Genomic_DNA"/>
</dbReference>
<name>A0A6B9LGE0_9CAUD</name>
<gene>
    <name evidence="1" type="ORF">hemulen62_gp057</name>
</gene>
<protein>
    <submittedName>
        <fullName evidence="1">Uncharacterized protein</fullName>
    </submittedName>
</protein>
<accession>A0A6B9LGE0</accession>
<reference evidence="1 2" key="1">
    <citation type="journal article" date="2020" name="Viruses">
        <title>Diversity and Host Interactions Among Virulent and Temperate Baltic Sea Flavobacterium Phages.</title>
        <authorList>
            <person name="Nilsson E."/>
            <person name="Bayfield O.W."/>
            <person name="Lundin D."/>
            <person name="Antson A.A."/>
            <person name="Holmfeldt K."/>
        </authorList>
    </citation>
    <scope>NUCLEOTIDE SEQUENCE [LARGE SCALE GENOMIC DNA]</scope>
</reference>
<proteinExistence type="predicted"/>